<keyword evidence="3" id="KW-0133">Cell shape</keyword>
<evidence type="ECO:0000256" key="3">
    <source>
        <dbReference type="ARBA" id="ARBA00022960"/>
    </source>
</evidence>
<feature type="transmembrane region" description="Helical" evidence="6">
    <location>
        <begin position="102"/>
        <end position="124"/>
    </location>
</feature>
<feature type="transmembrane region" description="Helical" evidence="6">
    <location>
        <begin position="72"/>
        <end position="90"/>
    </location>
</feature>
<dbReference type="Pfam" id="PF01098">
    <property type="entry name" value="FTSW_RODA_SPOVE"/>
    <property type="match status" value="1"/>
</dbReference>
<dbReference type="GO" id="GO:0008360">
    <property type="term" value="P:regulation of cell shape"/>
    <property type="evidence" value="ECO:0007669"/>
    <property type="project" value="UniProtKB-KW"/>
</dbReference>
<feature type="transmembrane region" description="Helical" evidence="6">
    <location>
        <begin position="154"/>
        <end position="171"/>
    </location>
</feature>
<feature type="transmembrane region" description="Helical" evidence="6">
    <location>
        <begin position="331"/>
        <end position="352"/>
    </location>
</feature>
<dbReference type="PANTHER" id="PTHR30474">
    <property type="entry name" value="CELL CYCLE PROTEIN"/>
    <property type="match status" value="1"/>
</dbReference>
<dbReference type="GO" id="GO:0005886">
    <property type="term" value="C:plasma membrane"/>
    <property type="evidence" value="ECO:0007669"/>
    <property type="project" value="TreeGrafter"/>
</dbReference>
<comment type="subcellular location">
    <subcellularLocation>
        <location evidence="1">Membrane</location>
        <topology evidence="1">Multi-pass membrane protein</topology>
    </subcellularLocation>
</comment>
<dbReference type="AlphaFoldDB" id="A0A1V6C4W9"/>
<feature type="transmembrane region" description="Helical" evidence="6">
    <location>
        <begin position="131"/>
        <end position="148"/>
    </location>
</feature>
<dbReference type="InterPro" id="IPR018365">
    <property type="entry name" value="Cell_cycle_FtsW-rel_CS"/>
</dbReference>
<keyword evidence="2 6" id="KW-0812">Transmembrane</keyword>
<dbReference type="NCBIfam" id="TIGR02210">
    <property type="entry name" value="rodA_shape"/>
    <property type="match status" value="1"/>
</dbReference>
<feature type="transmembrane region" description="Helical" evidence="6">
    <location>
        <begin position="12"/>
        <end position="30"/>
    </location>
</feature>
<feature type="transmembrane region" description="Helical" evidence="6">
    <location>
        <begin position="255"/>
        <end position="280"/>
    </location>
</feature>
<dbReference type="PROSITE" id="PS00428">
    <property type="entry name" value="FTSW_RODA_SPOVE"/>
    <property type="match status" value="1"/>
</dbReference>
<dbReference type="InterPro" id="IPR011923">
    <property type="entry name" value="RodA/MrdB"/>
</dbReference>
<evidence type="ECO:0000256" key="2">
    <source>
        <dbReference type="ARBA" id="ARBA00022692"/>
    </source>
</evidence>
<keyword evidence="5 6" id="KW-0472">Membrane</keyword>
<evidence type="ECO:0000256" key="4">
    <source>
        <dbReference type="ARBA" id="ARBA00022989"/>
    </source>
</evidence>
<proteinExistence type="predicted"/>
<organism evidence="7">
    <name type="scientific">candidate division TA06 bacterium ADurb.Bin131</name>
    <dbReference type="NCBI Taxonomy" id="1852827"/>
    <lineage>
        <taxon>Bacteria</taxon>
        <taxon>Bacteria division TA06</taxon>
    </lineage>
</organism>
<feature type="transmembrane region" description="Helical" evidence="6">
    <location>
        <begin position="178"/>
        <end position="196"/>
    </location>
</feature>
<dbReference type="GO" id="GO:0032153">
    <property type="term" value="C:cell division site"/>
    <property type="evidence" value="ECO:0007669"/>
    <property type="project" value="TreeGrafter"/>
</dbReference>
<name>A0A1V6C4W9_UNCT6</name>
<feature type="transmembrane region" description="Helical" evidence="6">
    <location>
        <begin position="301"/>
        <end position="325"/>
    </location>
</feature>
<accession>A0A1V6C4W9</accession>
<keyword evidence="4 6" id="KW-1133">Transmembrane helix</keyword>
<evidence type="ECO:0000313" key="7">
    <source>
        <dbReference type="EMBL" id="OQB71910.1"/>
    </source>
</evidence>
<evidence type="ECO:0000256" key="6">
    <source>
        <dbReference type="SAM" id="Phobius"/>
    </source>
</evidence>
<feature type="transmembrane region" description="Helical" evidence="6">
    <location>
        <begin position="42"/>
        <end position="60"/>
    </location>
</feature>
<protein>
    <submittedName>
        <fullName evidence="7">Rod shape-determining protein RodA</fullName>
    </submittedName>
</protein>
<dbReference type="GO" id="GO:0015648">
    <property type="term" value="F:lipid-linked peptidoglycan transporter activity"/>
    <property type="evidence" value="ECO:0007669"/>
    <property type="project" value="TreeGrafter"/>
</dbReference>
<evidence type="ECO:0000256" key="5">
    <source>
        <dbReference type="ARBA" id="ARBA00023136"/>
    </source>
</evidence>
<dbReference type="GO" id="GO:0051301">
    <property type="term" value="P:cell division"/>
    <property type="evidence" value="ECO:0007669"/>
    <property type="project" value="InterPro"/>
</dbReference>
<reference evidence="7" key="1">
    <citation type="submission" date="2017-02" db="EMBL/GenBank/DDBJ databases">
        <title>Delving into the versatile metabolic prowess of the omnipresent phylum Bacteroidetes.</title>
        <authorList>
            <person name="Nobu M.K."/>
            <person name="Mei R."/>
            <person name="Narihiro T."/>
            <person name="Kuroda K."/>
            <person name="Liu W.-T."/>
        </authorList>
    </citation>
    <scope>NUCLEOTIDE SEQUENCE</scope>
    <source>
        <strain evidence="7">ADurb.Bin131</strain>
    </source>
</reference>
<dbReference type="InterPro" id="IPR001182">
    <property type="entry name" value="FtsW/RodA"/>
</dbReference>
<evidence type="ECO:0000256" key="1">
    <source>
        <dbReference type="ARBA" id="ARBA00004141"/>
    </source>
</evidence>
<comment type="caution">
    <text evidence="7">The sequence shown here is derived from an EMBL/GenBank/DDBJ whole genome shotgun (WGS) entry which is preliminary data.</text>
</comment>
<dbReference type="Proteomes" id="UP000485562">
    <property type="component" value="Unassembled WGS sequence"/>
</dbReference>
<dbReference type="EMBL" id="MWDQ01000147">
    <property type="protein sequence ID" value="OQB71910.1"/>
    <property type="molecule type" value="Genomic_DNA"/>
</dbReference>
<sequence>MENKSNAGKILLIVSFILTGLGVMLLFSASKGITSARTGLPVYIKQMIWVFLGSLLFIWLKNFDYRHWNKIAGILYFVCFILLLIVLATGTGRAGRWIKIGWLNFQPSEFTKFVLIILLARYFSTKDIEKFSTLLGGIIITGIPFLLILIQPNLGTAFLLIVIFFTMAYLAGARKNHLLILIIIGILMSPFLWMGLKDYQKQRLMVFVNPWKDPLGKGYNILQSKITIGSGGIIGKGFLRGTQTKLAFLPEYHTDFIFCLLAEEFGLVGVLVLLFLYYVFLTQIWKISMTTQDPFGRLIGMGVMVMFLIQIFVNIGMACGLLPVAGIPLPFLSYGGSALLVCFISLATVYNLHKNTALF</sequence>
<gene>
    <name evidence="7" type="primary">mrdB</name>
    <name evidence="7" type="ORF">BWX89_01577</name>
</gene>